<gene>
    <name evidence="1" type="ORF">MELLADRAFT_92052</name>
</gene>
<evidence type="ECO:0000313" key="1">
    <source>
        <dbReference type="EMBL" id="EGG01539.1"/>
    </source>
</evidence>
<dbReference type="VEuPathDB" id="FungiDB:MELLADRAFT_92052"/>
<dbReference type="InParanoid" id="F4S1C9"/>
<dbReference type="HOGENOM" id="CLU_113812_0_0_1"/>
<dbReference type="RefSeq" id="XP_007415130.1">
    <property type="nucleotide sequence ID" value="XM_007415068.1"/>
</dbReference>
<accession>F4S1C9</accession>
<evidence type="ECO:0000313" key="2">
    <source>
        <dbReference type="Proteomes" id="UP000001072"/>
    </source>
</evidence>
<protein>
    <submittedName>
        <fullName evidence="1">Uncharacterized protein</fullName>
    </submittedName>
</protein>
<dbReference type="GeneID" id="18936109"/>
<name>F4S1C9_MELLP</name>
<reference evidence="2" key="1">
    <citation type="journal article" date="2011" name="Proc. Natl. Acad. Sci. U.S.A.">
        <title>Obligate biotrophy features unraveled by the genomic analysis of rust fungi.</title>
        <authorList>
            <person name="Duplessis S."/>
            <person name="Cuomo C.A."/>
            <person name="Lin Y.-C."/>
            <person name="Aerts A."/>
            <person name="Tisserant E."/>
            <person name="Veneault-Fourrey C."/>
            <person name="Joly D.L."/>
            <person name="Hacquard S."/>
            <person name="Amselem J."/>
            <person name="Cantarel B.L."/>
            <person name="Chiu R."/>
            <person name="Coutinho P.M."/>
            <person name="Feau N."/>
            <person name="Field M."/>
            <person name="Frey P."/>
            <person name="Gelhaye E."/>
            <person name="Goldberg J."/>
            <person name="Grabherr M.G."/>
            <person name="Kodira C.D."/>
            <person name="Kohler A."/>
            <person name="Kuees U."/>
            <person name="Lindquist E.A."/>
            <person name="Lucas S.M."/>
            <person name="Mago R."/>
            <person name="Mauceli E."/>
            <person name="Morin E."/>
            <person name="Murat C."/>
            <person name="Pangilinan J.L."/>
            <person name="Park R."/>
            <person name="Pearson M."/>
            <person name="Quesneville H."/>
            <person name="Rouhier N."/>
            <person name="Sakthikumar S."/>
            <person name="Salamov A.A."/>
            <person name="Schmutz J."/>
            <person name="Selles B."/>
            <person name="Shapiro H."/>
            <person name="Tanguay P."/>
            <person name="Tuskan G.A."/>
            <person name="Henrissat B."/>
            <person name="Van de Peer Y."/>
            <person name="Rouze P."/>
            <person name="Ellis J.G."/>
            <person name="Dodds P.N."/>
            <person name="Schein J.E."/>
            <person name="Zhong S."/>
            <person name="Hamelin R.C."/>
            <person name="Grigoriev I.V."/>
            <person name="Szabo L.J."/>
            <person name="Martin F."/>
        </authorList>
    </citation>
    <scope>NUCLEOTIDE SEQUENCE [LARGE SCALE GENOMIC DNA]</scope>
    <source>
        <strain evidence="2">98AG31 / pathotype 3-4-7</strain>
    </source>
</reference>
<dbReference type="KEGG" id="mlr:MELLADRAFT_92052"/>
<dbReference type="AlphaFoldDB" id="F4S1C9"/>
<keyword evidence="2" id="KW-1185">Reference proteome</keyword>
<dbReference type="Proteomes" id="UP000001072">
    <property type="component" value="Unassembled WGS sequence"/>
</dbReference>
<sequence length="210" mass="23578">MSVIDFLSHKFSSVHGSIRHLGKTNAKLKLAKDRLAHLESVHGLNMAYFEEQWRRKKKLQSQALSQTSADYLEKLGELVELEEKLIAAQKKRSKQCGRKRQAILALPNTMVHLEEAMEDITEKLGHVEFKELTGTDDDRAKPLVKIQVAKGRLVVAKRGVIEHRRRAGTARAEKEARYLSSTSTGLQSKICTRRFTAHANTKGGGTDGNH</sequence>
<dbReference type="EMBL" id="GL883137">
    <property type="protein sequence ID" value="EGG01539.1"/>
    <property type="molecule type" value="Genomic_DNA"/>
</dbReference>
<proteinExistence type="predicted"/>
<organism evidence="2">
    <name type="scientific">Melampsora larici-populina (strain 98AG31 / pathotype 3-4-7)</name>
    <name type="common">Poplar leaf rust fungus</name>
    <dbReference type="NCBI Taxonomy" id="747676"/>
    <lineage>
        <taxon>Eukaryota</taxon>
        <taxon>Fungi</taxon>
        <taxon>Dikarya</taxon>
        <taxon>Basidiomycota</taxon>
        <taxon>Pucciniomycotina</taxon>
        <taxon>Pucciniomycetes</taxon>
        <taxon>Pucciniales</taxon>
        <taxon>Melampsoraceae</taxon>
        <taxon>Melampsora</taxon>
    </lineage>
</organism>